<evidence type="ECO:0000313" key="2">
    <source>
        <dbReference type="Proteomes" id="UP000225740"/>
    </source>
</evidence>
<sequence length="105" mass="11653">MAPAPPTDIDRFRASHVYELPFTLTTAKYTAESAKHIADTYLQRSGIVDLEFSCVRDEVASDGASLWVVIYSRLDDPEAEWQFQSGPVCVEVDKTTGEPSLTLMP</sequence>
<dbReference type="Proteomes" id="UP000225740">
    <property type="component" value="Unassembled WGS sequence"/>
</dbReference>
<reference evidence="1 2" key="1">
    <citation type="submission" date="2017-06" db="EMBL/GenBank/DDBJ databases">
        <title>Description of Rhodopirellula bahusiensis sp. nov.</title>
        <authorList>
            <person name="Kizina J."/>
            <person name="Harder J."/>
        </authorList>
    </citation>
    <scope>NUCLEOTIDE SEQUENCE [LARGE SCALE GENOMIC DNA]</scope>
    <source>
        <strain evidence="1 2">SWK21</strain>
    </source>
</reference>
<gene>
    <name evidence="1" type="ORF">CEE69_20985</name>
</gene>
<accession>A0A2G1W2X9</accession>
<evidence type="ECO:0000313" key="1">
    <source>
        <dbReference type="EMBL" id="PHQ33220.1"/>
    </source>
</evidence>
<keyword evidence="2" id="KW-1185">Reference proteome</keyword>
<proteinExistence type="predicted"/>
<comment type="caution">
    <text evidence="1">The sequence shown here is derived from an EMBL/GenBank/DDBJ whole genome shotgun (WGS) entry which is preliminary data.</text>
</comment>
<dbReference type="AlphaFoldDB" id="A0A2G1W2X9"/>
<name>A0A2G1W2X9_9BACT</name>
<dbReference type="EMBL" id="NIZW01000018">
    <property type="protein sequence ID" value="PHQ33220.1"/>
    <property type="molecule type" value="Genomic_DNA"/>
</dbReference>
<protein>
    <submittedName>
        <fullName evidence="1">Uncharacterized protein</fullName>
    </submittedName>
</protein>
<organism evidence="1 2">
    <name type="scientific">Rhodopirellula bahusiensis</name>
    <dbReference type="NCBI Taxonomy" id="2014065"/>
    <lineage>
        <taxon>Bacteria</taxon>
        <taxon>Pseudomonadati</taxon>
        <taxon>Planctomycetota</taxon>
        <taxon>Planctomycetia</taxon>
        <taxon>Pirellulales</taxon>
        <taxon>Pirellulaceae</taxon>
        <taxon>Rhodopirellula</taxon>
    </lineage>
</organism>